<feature type="region of interest" description="Disordered" evidence="1">
    <location>
        <begin position="1"/>
        <end position="52"/>
    </location>
</feature>
<proteinExistence type="predicted"/>
<name>A0A6A3NMN4_9STRA</name>
<accession>A0A6A3NMN4</accession>
<feature type="compositionally biased region" description="Basic and acidic residues" evidence="1">
    <location>
        <begin position="37"/>
        <end position="48"/>
    </location>
</feature>
<protein>
    <recommendedName>
        <fullName evidence="4">Retrotransposon gag domain-containing protein</fullName>
    </recommendedName>
</protein>
<evidence type="ECO:0000313" key="2">
    <source>
        <dbReference type="EMBL" id="KAE9042893.1"/>
    </source>
</evidence>
<comment type="caution">
    <text evidence="2">The sequence shown here is derived from an EMBL/GenBank/DDBJ whole genome shotgun (WGS) entry which is preliminary data.</text>
</comment>
<dbReference type="EMBL" id="QXFU01000136">
    <property type="protein sequence ID" value="KAE9042893.1"/>
    <property type="molecule type" value="Genomic_DNA"/>
</dbReference>
<dbReference type="OrthoDB" id="125581at2759"/>
<evidence type="ECO:0008006" key="4">
    <source>
        <dbReference type="Google" id="ProtNLM"/>
    </source>
</evidence>
<feature type="compositionally biased region" description="Basic and acidic residues" evidence="1">
    <location>
        <begin position="311"/>
        <end position="320"/>
    </location>
</feature>
<evidence type="ECO:0000256" key="1">
    <source>
        <dbReference type="SAM" id="MobiDB-lite"/>
    </source>
</evidence>
<evidence type="ECO:0000313" key="3">
    <source>
        <dbReference type="Proteomes" id="UP000435112"/>
    </source>
</evidence>
<reference evidence="2 3" key="1">
    <citation type="submission" date="2018-09" db="EMBL/GenBank/DDBJ databases">
        <title>Genomic investigation of the strawberry pathogen Phytophthora fragariae indicates pathogenicity is determined by transcriptional variation in three key races.</title>
        <authorList>
            <person name="Adams T.M."/>
            <person name="Armitage A.D."/>
            <person name="Sobczyk M.K."/>
            <person name="Bates H.J."/>
            <person name="Dunwell J.M."/>
            <person name="Nellist C.F."/>
            <person name="Harrison R.J."/>
        </authorList>
    </citation>
    <scope>NUCLEOTIDE SEQUENCE [LARGE SCALE GENOMIC DNA]</scope>
    <source>
        <strain evidence="2 3">SCRP324</strain>
    </source>
</reference>
<organism evidence="2 3">
    <name type="scientific">Phytophthora rubi</name>
    <dbReference type="NCBI Taxonomy" id="129364"/>
    <lineage>
        <taxon>Eukaryota</taxon>
        <taxon>Sar</taxon>
        <taxon>Stramenopiles</taxon>
        <taxon>Oomycota</taxon>
        <taxon>Peronosporomycetes</taxon>
        <taxon>Peronosporales</taxon>
        <taxon>Peronosporaceae</taxon>
        <taxon>Phytophthora</taxon>
    </lineage>
</organism>
<sequence length="320" mass="35430">MSPTGSGGVPSPPPTRQAAKEPAIPTGGVEGTQQGVARERGVASDEGKAAPGMEEMMRLLRDLSTKAIEEGGSLGMHQMHLDELGGVQVGLGVQTPGAWARGGYFPNPDLRQAVPQYQVHRPPPVDARPPQVPMDQPRVPPAKEAKLALRTFDGSEVYKGLGSGFEQWALLFIEQVEMAELAHGYRWAERAKVNKFAEHLRGRAEKYFQQHVQRWWGTQPNLWFIMEQMNAAFRVNISNRQAMKLLSSKKESTRTWNDHFLYLNAVMNASGASPTLVLENVVKYADPELKLAMMAKYDPARPDPLQQASEMRSEGPDHPT</sequence>
<feature type="region of interest" description="Disordered" evidence="1">
    <location>
        <begin position="300"/>
        <end position="320"/>
    </location>
</feature>
<gene>
    <name evidence="2" type="ORF">PR002_g3671</name>
</gene>
<dbReference type="AlphaFoldDB" id="A0A6A3NMN4"/>
<dbReference type="Proteomes" id="UP000435112">
    <property type="component" value="Unassembled WGS sequence"/>
</dbReference>